<dbReference type="InterPro" id="IPR003597">
    <property type="entry name" value="Ig_C1-set"/>
</dbReference>
<dbReference type="InterPro" id="IPR013783">
    <property type="entry name" value="Ig-like_fold"/>
</dbReference>
<dbReference type="InterPro" id="IPR007110">
    <property type="entry name" value="Ig-like_dom"/>
</dbReference>
<dbReference type="PANTHER" id="PTHR19944">
    <property type="entry name" value="MHC CLASS II-RELATED"/>
    <property type="match status" value="1"/>
</dbReference>
<dbReference type="SMART" id="SM00407">
    <property type="entry name" value="IGc1"/>
    <property type="match status" value="1"/>
</dbReference>
<proteinExistence type="predicted"/>
<dbReference type="InterPro" id="IPR050160">
    <property type="entry name" value="MHC/Immunoglobulin"/>
</dbReference>
<evidence type="ECO:0000256" key="1">
    <source>
        <dbReference type="SAM" id="Phobius"/>
    </source>
</evidence>
<sequence length="156" mass="17704">RLLNVCLLSSNPFLLRLLFLMVAVAAFISCRHRDLVQPTMTVSPARTEALNQTLLVCLVTNFSPRQVRVRWFQNTQETVRAVFTALIQNGDWTSQTHMMLEITPQPGEIYICHGEHPSLQGPITGEWHKGSFMDARDSVEKEKWSSHRGAVVNESD</sequence>
<protein>
    <recommendedName>
        <fullName evidence="2">Ig-like domain-containing protein</fullName>
    </recommendedName>
</protein>
<accession>A0A8D1SC51</accession>
<dbReference type="Ensembl" id="ENSSSCT00040042656.1">
    <property type="protein sequence ID" value="ENSSSCP00040017870.1"/>
    <property type="gene ID" value="ENSSSCG00040031727.1"/>
</dbReference>
<evidence type="ECO:0000313" key="3">
    <source>
        <dbReference type="Ensembl" id="ENSSSCP00060001029.1"/>
    </source>
</evidence>
<dbReference type="Pfam" id="PF07654">
    <property type="entry name" value="C1-set"/>
    <property type="match status" value="1"/>
</dbReference>
<feature type="domain" description="Ig-like" evidence="2">
    <location>
        <begin position="38"/>
        <end position="124"/>
    </location>
</feature>
<reference evidence="3" key="1">
    <citation type="submission" date="2025-05" db="UniProtKB">
        <authorList>
            <consortium name="Ensembl"/>
        </authorList>
    </citation>
    <scope>IDENTIFICATION</scope>
</reference>
<feature type="transmembrane region" description="Helical" evidence="1">
    <location>
        <begin position="13"/>
        <end position="30"/>
    </location>
</feature>
<organism evidence="3 4">
    <name type="scientific">Sus scrofa</name>
    <name type="common">Pig</name>
    <dbReference type="NCBI Taxonomy" id="9823"/>
    <lineage>
        <taxon>Eukaryota</taxon>
        <taxon>Metazoa</taxon>
        <taxon>Chordata</taxon>
        <taxon>Craniata</taxon>
        <taxon>Vertebrata</taxon>
        <taxon>Euteleostomi</taxon>
        <taxon>Mammalia</taxon>
        <taxon>Eutheria</taxon>
        <taxon>Laurasiatheria</taxon>
        <taxon>Artiodactyla</taxon>
        <taxon>Suina</taxon>
        <taxon>Suidae</taxon>
        <taxon>Sus</taxon>
    </lineage>
</organism>
<dbReference type="PANTHER" id="PTHR19944:SF104">
    <property type="entry name" value="MHC CLASS II ANTIGEN"/>
    <property type="match status" value="1"/>
</dbReference>
<dbReference type="AlphaFoldDB" id="A0A8D1SC51"/>
<dbReference type="Ensembl" id="ENSSSCT00060003196.1">
    <property type="protein sequence ID" value="ENSSSCP00060001029.1"/>
    <property type="gene ID" value="ENSSSCG00060002613.1"/>
</dbReference>
<keyword evidence="1" id="KW-1133">Transmembrane helix</keyword>
<dbReference type="PROSITE" id="PS50835">
    <property type="entry name" value="IG_LIKE"/>
    <property type="match status" value="1"/>
</dbReference>
<dbReference type="Proteomes" id="UP000694722">
    <property type="component" value="Unplaced"/>
</dbReference>
<dbReference type="Proteomes" id="UP000694723">
    <property type="component" value="Unplaced"/>
</dbReference>
<keyword evidence="1" id="KW-0812">Transmembrane</keyword>
<dbReference type="Gene3D" id="2.60.40.10">
    <property type="entry name" value="Immunoglobulins"/>
    <property type="match status" value="1"/>
</dbReference>
<keyword evidence="1" id="KW-0472">Membrane</keyword>
<dbReference type="InterPro" id="IPR036179">
    <property type="entry name" value="Ig-like_dom_sf"/>
</dbReference>
<dbReference type="SUPFAM" id="SSF48726">
    <property type="entry name" value="Immunoglobulin"/>
    <property type="match status" value="1"/>
</dbReference>
<evidence type="ECO:0000259" key="2">
    <source>
        <dbReference type="PROSITE" id="PS50835"/>
    </source>
</evidence>
<name>A0A8D1SC51_PIG</name>
<evidence type="ECO:0000313" key="4">
    <source>
        <dbReference type="Proteomes" id="UP000694723"/>
    </source>
</evidence>